<dbReference type="Gene3D" id="3.40.50.1000">
    <property type="entry name" value="HAD superfamily/HAD-like"/>
    <property type="match status" value="1"/>
</dbReference>
<dbReference type="SUPFAM" id="SSF56784">
    <property type="entry name" value="HAD-like"/>
    <property type="match status" value="1"/>
</dbReference>
<accession>A0A0F9QA31</accession>
<protein>
    <submittedName>
        <fullName evidence="1">Uncharacterized protein</fullName>
    </submittedName>
</protein>
<organism evidence="1">
    <name type="scientific">marine sediment metagenome</name>
    <dbReference type="NCBI Taxonomy" id="412755"/>
    <lineage>
        <taxon>unclassified sequences</taxon>
        <taxon>metagenomes</taxon>
        <taxon>ecological metagenomes</taxon>
    </lineage>
</organism>
<name>A0A0F9QA31_9ZZZZ</name>
<dbReference type="Pfam" id="PF13242">
    <property type="entry name" value="Hydrolase_like"/>
    <property type="match status" value="1"/>
</dbReference>
<evidence type="ECO:0000313" key="1">
    <source>
        <dbReference type="EMBL" id="KKN39359.1"/>
    </source>
</evidence>
<proteinExistence type="predicted"/>
<reference evidence="1" key="1">
    <citation type="journal article" date="2015" name="Nature">
        <title>Complex archaea that bridge the gap between prokaryotes and eukaryotes.</title>
        <authorList>
            <person name="Spang A."/>
            <person name="Saw J.H."/>
            <person name="Jorgensen S.L."/>
            <person name="Zaremba-Niedzwiedzka K."/>
            <person name="Martijn J."/>
            <person name="Lind A.E."/>
            <person name="van Eijk R."/>
            <person name="Schleper C."/>
            <person name="Guy L."/>
            <person name="Ettema T.J."/>
        </authorList>
    </citation>
    <scope>NUCLEOTIDE SEQUENCE</scope>
</reference>
<sequence length="66" mass="7260">MYPGDNIIVIGDHPKDAILSKNLNCPFIGVLTGLHSLDDLKSINLSNYMIIDSVSDLIIDDIYSLI</sequence>
<dbReference type="AlphaFoldDB" id="A0A0F9QA31"/>
<dbReference type="InterPro" id="IPR023214">
    <property type="entry name" value="HAD_sf"/>
</dbReference>
<comment type="caution">
    <text evidence="1">The sequence shown here is derived from an EMBL/GenBank/DDBJ whole genome shotgun (WGS) entry which is preliminary data.</text>
</comment>
<dbReference type="InterPro" id="IPR036412">
    <property type="entry name" value="HAD-like_sf"/>
</dbReference>
<gene>
    <name evidence="1" type="ORF">LCGC14_0744280</name>
</gene>
<dbReference type="EMBL" id="LAZR01001769">
    <property type="protein sequence ID" value="KKN39359.1"/>
    <property type="molecule type" value="Genomic_DNA"/>
</dbReference>